<dbReference type="InterPro" id="IPR036291">
    <property type="entry name" value="NAD(P)-bd_dom_sf"/>
</dbReference>
<dbReference type="Gene3D" id="3.40.50.720">
    <property type="entry name" value="NAD(P)-binding Rossmann-like Domain"/>
    <property type="match status" value="1"/>
</dbReference>
<protein>
    <submittedName>
        <fullName evidence="3">Epimerase</fullName>
    </submittedName>
</protein>
<evidence type="ECO:0000256" key="1">
    <source>
        <dbReference type="ARBA" id="ARBA00007637"/>
    </source>
</evidence>
<evidence type="ECO:0000259" key="2">
    <source>
        <dbReference type="Pfam" id="PF01370"/>
    </source>
</evidence>
<feature type="domain" description="NAD-dependent epimerase/dehydratase" evidence="2">
    <location>
        <begin position="31"/>
        <end position="263"/>
    </location>
</feature>
<reference evidence="3 4" key="1">
    <citation type="submission" date="2016-08" db="EMBL/GenBank/DDBJ databases">
        <title>Characterization and recognition of Brachyspira hampsonii sp. nov., a novel intestinal spirochete that is pathogenic to pigs.</title>
        <authorList>
            <person name="Mirajkar N."/>
            <person name="La T."/>
            <person name="Phillips N."/>
            <person name="Hampson D."/>
            <person name="Gebhart C."/>
        </authorList>
    </citation>
    <scope>NUCLEOTIDE SEQUENCE [LARGE SCALE GENOMIC DNA]</scope>
    <source>
        <strain evidence="3 4">P280/1</strain>
    </source>
</reference>
<comment type="similarity">
    <text evidence="1">Belongs to the NAD(P)-dependent epimerase/dehydratase family.</text>
</comment>
<dbReference type="InterPro" id="IPR001509">
    <property type="entry name" value="Epimerase_deHydtase"/>
</dbReference>
<gene>
    <name evidence="3" type="ORF">BFL38_10940</name>
</gene>
<dbReference type="RefSeq" id="WP_069725436.1">
    <property type="nucleotide sequence ID" value="NZ_MDCO01000001.1"/>
</dbReference>
<proteinExistence type="inferred from homology"/>
<evidence type="ECO:0000313" key="4">
    <source>
        <dbReference type="Proteomes" id="UP000095247"/>
    </source>
</evidence>
<dbReference type="Gene3D" id="3.90.25.10">
    <property type="entry name" value="UDP-galactose 4-epimerase, domain 1"/>
    <property type="match status" value="1"/>
</dbReference>
<dbReference type="EMBL" id="MDCO01000001">
    <property type="protein sequence ID" value="OEJ15965.1"/>
    <property type="molecule type" value="Genomic_DNA"/>
</dbReference>
<comment type="caution">
    <text evidence="3">The sequence shown here is derived from an EMBL/GenBank/DDBJ whole genome shotgun (WGS) entry which is preliminary data.</text>
</comment>
<dbReference type="Proteomes" id="UP000095247">
    <property type="component" value="Unassembled WGS sequence"/>
</dbReference>
<dbReference type="AlphaFoldDB" id="A0A1E5NIH8"/>
<evidence type="ECO:0000313" key="3">
    <source>
        <dbReference type="EMBL" id="OEJ15965.1"/>
    </source>
</evidence>
<sequence length="341" mass="39320">MFNSIIFDDVKLIFHELKNISDLSKLYKSSILITGGTGLFGKSILNFLFYARKYYNFDITILTRNKYSFLFNYPQYNTDFIHFINGDIRYFNCDKEYDYIIHAATPASEKLEKENPSEMYSVILDGTKNIINIASKMNIKKLLFTSSGAVYGEQYESIKSFKETYHGYPTTFYGKAKQMSEQLFLESGINVSIARCFAFVGPYLNLNIHFAIGNFIRDIIQNKNIIIKGDGRPLRSYLYTADLVIWLLSILLNSNDKSIYNVGSSNEISIYDLAKKISNSINNYNGNIEVLTKPNYSYPTPKYIPNNSKIIEELKVKENYTLEESINRTIKWNLSIGVKNE</sequence>
<dbReference type="Pfam" id="PF01370">
    <property type="entry name" value="Epimerase"/>
    <property type="match status" value="1"/>
</dbReference>
<dbReference type="PANTHER" id="PTHR43000">
    <property type="entry name" value="DTDP-D-GLUCOSE 4,6-DEHYDRATASE-RELATED"/>
    <property type="match status" value="1"/>
</dbReference>
<dbReference type="SUPFAM" id="SSF51735">
    <property type="entry name" value="NAD(P)-binding Rossmann-fold domains"/>
    <property type="match status" value="1"/>
</dbReference>
<organism evidence="3 4">
    <name type="scientific">Brachyspira hampsonii</name>
    <dbReference type="NCBI Taxonomy" id="1287055"/>
    <lineage>
        <taxon>Bacteria</taxon>
        <taxon>Pseudomonadati</taxon>
        <taxon>Spirochaetota</taxon>
        <taxon>Spirochaetia</taxon>
        <taxon>Brachyspirales</taxon>
        <taxon>Brachyspiraceae</taxon>
        <taxon>Brachyspira</taxon>
    </lineage>
</organism>
<accession>A0A1E5NIH8</accession>
<name>A0A1E5NIH8_9SPIR</name>